<reference evidence="2" key="1">
    <citation type="journal article" date="2019" name="Int. J. Syst. Evol. Microbiol.">
        <title>The Global Catalogue of Microorganisms (GCM) 10K type strain sequencing project: providing services to taxonomists for standard genome sequencing and annotation.</title>
        <authorList>
            <consortium name="The Broad Institute Genomics Platform"/>
            <consortium name="The Broad Institute Genome Sequencing Center for Infectious Disease"/>
            <person name="Wu L."/>
            <person name="Ma J."/>
        </authorList>
    </citation>
    <scope>NUCLEOTIDE SEQUENCE [LARGE SCALE GENOMIC DNA]</scope>
    <source>
        <strain evidence="2">JCM 19129</strain>
    </source>
</reference>
<evidence type="ECO:0000313" key="1">
    <source>
        <dbReference type="EMBL" id="GAA4924725.1"/>
    </source>
</evidence>
<gene>
    <name evidence="1" type="ORF">GCM10025790_22490</name>
</gene>
<dbReference type="Proteomes" id="UP001500368">
    <property type="component" value="Unassembled WGS sequence"/>
</dbReference>
<sequence>MPGFPKSGGEGVELGGFARSIWAFKGDENTASCWCHSVPFRSGAGRYTDDCGRSVCVEEDIVPRHMLAAASVDT</sequence>
<protein>
    <submittedName>
        <fullName evidence="1">Uncharacterized protein</fullName>
    </submittedName>
</protein>
<proteinExistence type="predicted"/>
<dbReference type="EMBL" id="BAABLW010000007">
    <property type="protein sequence ID" value="GAA4924725.1"/>
    <property type="molecule type" value="Genomic_DNA"/>
</dbReference>
<evidence type="ECO:0000313" key="2">
    <source>
        <dbReference type="Proteomes" id="UP001500368"/>
    </source>
</evidence>
<organism evidence="1 2">
    <name type="scientific">Nesterenkonia rhizosphaerae</name>
    <dbReference type="NCBI Taxonomy" id="1348272"/>
    <lineage>
        <taxon>Bacteria</taxon>
        <taxon>Bacillati</taxon>
        <taxon>Actinomycetota</taxon>
        <taxon>Actinomycetes</taxon>
        <taxon>Micrococcales</taxon>
        <taxon>Micrococcaceae</taxon>
        <taxon>Nesterenkonia</taxon>
    </lineage>
</organism>
<accession>A0ABP9G130</accession>
<name>A0ABP9G130_9MICC</name>
<keyword evidence="2" id="KW-1185">Reference proteome</keyword>
<comment type="caution">
    <text evidence="1">The sequence shown here is derived from an EMBL/GenBank/DDBJ whole genome shotgun (WGS) entry which is preliminary data.</text>
</comment>